<gene>
    <name evidence="3" type="ORF">XM38_033900</name>
</gene>
<keyword evidence="2" id="KW-0732">Signal</keyword>
<feature type="compositionally biased region" description="Pro residues" evidence="1">
    <location>
        <begin position="263"/>
        <end position="307"/>
    </location>
</feature>
<dbReference type="NCBIfam" id="NF038133">
    <property type="entry name" value="choice_anch_L"/>
    <property type="match status" value="1"/>
</dbReference>
<feature type="region of interest" description="Disordered" evidence="1">
    <location>
        <begin position="257"/>
        <end position="311"/>
    </location>
</feature>
<dbReference type="Proteomes" id="UP000191901">
    <property type="component" value="Chromosome"/>
</dbReference>
<keyword evidence="4" id="KW-1185">Reference proteome</keyword>
<evidence type="ECO:0000313" key="3">
    <source>
        <dbReference type="EMBL" id="ASC72433.1"/>
    </source>
</evidence>
<dbReference type="RefSeq" id="WP_088430396.1">
    <property type="nucleotide sequence ID" value="NZ_CP021983.2"/>
</dbReference>
<sequence length="330" mass="34662">MSEFARPIWATAATTITALVIGTPAHAFTITQNDTGADLLDALLGTELTGLSNFNVSLSGNDYAFGLFEDDPFGLGSGVVLSTGQVVDIPGTNTADDLFSDGVDLTTPEDQTAVNQGELFDIATLEIRFQADTTVNQLFFQYVFGSEEFLEFSGSQFNDFFTLELNGTNLARLNDSVGSTNLVNINNLTASPTGPFSSDFVNNPAGPGTVTKLDGFTKPLTFAGDVIKGTTNTLEITIADVSDDILDAAVFIQGGSLAVEPPSADPPPPESPPVEPPPPKEPLPEEPPPPVEPPLEPPSETPDPKAVPEPLGVLGLMTAALVAVRTLKRT</sequence>
<proteinExistence type="predicted"/>
<feature type="signal peptide" evidence="2">
    <location>
        <begin position="1"/>
        <end position="27"/>
    </location>
</feature>
<reference evidence="3 4" key="1">
    <citation type="journal article" date="2016" name="Biochim. Biophys. Acta">
        <title>Characterization of red-shifted phycobilisomes isolated from the chlorophyll f-containing cyanobacterium Halomicronema hongdechloris.</title>
        <authorList>
            <person name="Li Y."/>
            <person name="Lin Y."/>
            <person name="Garvey C.J."/>
            <person name="Birch D."/>
            <person name="Corkery R.W."/>
            <person name="Loughlin P.C."/>
            <person name="Scheer H."/>
            <person name="Willows R.D."/>
            <person name="Chen M."/>
        </authorList>
    </citation>
    <scope>NUCLEOTIDE SEQUENCE [LARGE SCALE GENOMIC DNA]</scope>
    <source>
        <strain evidence="3 4">C2206</strain>
    </source>
</reference>
<evidence type="ECO:0000313" key="4">
    <source>
        <dbReference type="Proteomes" id="UP000191901"/>
    </source>
</evidence>
<protein>
    <recommendedName>
        <fullName evidence="5">PEP-CTERM sorting domain-containing protein</fullName>
    </recommendedName>
</protein>
<dbReference type="OrthoDB" id="573436at2"/>
<evidence type="ECO:0000256" key="1">
    <source>
        <dbReference type="SAM" id="MobiDB-lite"/>
    </source>
</evidence>
<dbReference type="AlphaFoldDB" id="A0A1Z3HQ51"/>
<name>A0A1Z3HQ51_9CYAN</name>
<evidence type="ECO:0000256" key="2">
    <source>
        <dbReference type="SAM" id="SignalP"/>
    </source>
</evidence>
<dbReference type="EMBL" id="CP021983">
    <property type="protein sequence ID" value="ASC72433.1"/>
    <property type="molecule type" value="Genomic_DNA"/>
</dbReference>
<accession>A0A1Z3HQ51</accession>
<dbReference type="STRING" id="1641165.XM38_07340"/>
<feature type="chain" id="PRO_5013391818" description="PEP-CTERM sorting domain-containing protein" evidence="2">
    <location>
        <begin position="28"/>
        <end position="330"/>
    </location>
</feature>
<dbReference type="KEGG" id="hhg:XM38_033900"/>
<dbReference type="InterPro" id="IPR049804">
    <property type="entry name" value="Choice_anch_L"/>
</dbReference>
<organism evidence="3 4">
    <name type="scientific">Halomicronema hongdechloris C2206</name>
    <dbReference type="NCBI Taxonomy" id="1641165"/>
    <lineage>
        <taxon>Bacteria</taxon>
        <taxon>Bacillati</taxon>
        <taxon>Cyanobacteriota</taxon>
        <taxon>Cyanophyceae</taxon>
        <taxon>Nodosilineales</taxon>
        <taxon>Nodosilineaceae</taxon>
        <taxon>Halomicronema</taxon>
    </lineage>
</organism>
<evidence type="ECO:0008006" key="5">
    <source>
        <dbReference type="Google" id="ProtNLM"/>
    </source>
</evidence>